<evidence type="ECO:0000256" key="8">
    <source>
        <dbReference type="SAM" id="Phobius"/>
    </source>
</evidence>
<gene>
    <name evidence="9" type="ORF">ACJDUG_08730</name>
</gene>
<feature type="transmembrane region" description="Helical" evidence="8">
    <location>
        <begin position="290"/>
        <end position="309"/>
    </location>
</feature>
<dbReference type="Proteomes" id="UP001623591">
    <property type="component" value="Unassembled WGS sequence"/>
</dbReference>
<evidence type="ECO:0000256" key="2">
    <source>
        <dbReference type="ARBA" id="ARBA00009773"/>
    </source>
</evidence>
<evidence type="ECO:0000256" key="7">
    <source>
        <dbReference type="ARBA" id="ARBA00023136"/>
    </source>
</evidence>
<sequence length="398" mass="44347">MINKIKFKINKKYATISLYVIITILIIFILARATFEIESILKAVTTALKYIGKMLTPVFVGIIIAYIINPLVELIENLLIKTKFLKFKNEKKYRTIAVFACVILIILIVFFLIGTFIFSITKQISNMNFDRVIGIITNYINGFSDSLNNIEGKLQSMHLESKALEQYAAQFSTALITWLNNFADNLASNTLNISGYISNFVFGLIIAVYLLLDKDDFICYSIKFSKAMFSDKTSKIIKSYLHDFDEIFSGFIRGTLLDVLFMCVALSVSLGVIGIKFGVLIGFLASLCHLIPYFGPIVAFAGTIIFGLLNAQYSQVLIAVIVLFIILQIDANIIQPKLLGSKLALKPIFILISIIIGADIAGVLGMVLAVPAAALIKLFLKRIIEARIKEKELTESQN</sequence>
<comment type="similarity">
    <text evidence="2">Belongs to the autoinducer-2 exporter (AI-2E) (TC 2.A.86) family.</text>
</comment>
<keyword evidence="4" id="KW-1003">Cell membrane</keyword>
<dbReference type="InterPro" id="IPR002549">
    <property type="entry name" value="AI-2E-like"/>
</dbReference>
<evidence type="ECO:0000313" key="9">
    <source>
        <dbReference type="EMBL" id="MFL0247056.1"/>
    </source>
</evidence>
<dbReference type="RefSeq" id="WP_406769508.1">
    <property type="nucleotide sequence ID" value="NZ_JBJHZZ010000004.1"/>
</dbReference>
<evidence type="ECO:0000256" key="1">
    <source>
        <dbReference type="ARBA" id="ARBA00004651"/>
    </source>
</evidence>
<evidence type="ECO:0000313" key="10">
    <source>
        <dbReference type="Proteomes" id="UP001623591"/>
    </source>
</evidence>
<feature type="transmembrane region" description="Helical" evidence="8">
    <location>
        <begin position="259"/>
        <end position="284"/>
    </location>
</feature>
<dbReference type="PANTHER" id="PTHR21716">
    <property type="entry name" value="TRANSMEMBRANE PROTEIN"/>
    <property type="match status" value="1"/>
</dbReference>
<feature type="transmembrane region" description="Helical" evidence="8">
    <location>
        <begin position="96"/>
        <end position="120"/>
    </location>
</feature>
<feature type="transmembrane region" description="Helical" evidence="8">
    <location>
        <begin position="55"/>
        <end position="75"/>
    </location>
</feature>
<organism evidence="9 10">
    <name type="scientific">Candidatus Clostridium stratigraminis</name>
    <dbReference type="NCBI Taxonomy" id="3381661"/>
    <lineage>
        <taxon>Bacteria</taxon>
        <taxon>Bacillati</taxon>
        <taxon>Bacillota</taxon>
        <taxon>Clostridia</taxon>
        <taxon>Eubacteriales</taxon>
        <taxon>Clostridiaceae</taxon>
        <taxon>Clostridium</taxon>
    </lineage>
</organism>
<evidence type="ECO:0000256" key="6">
    <source>
        <dbReference type="ARBA" id="ARBA00022989"/>
    </source>
</evidence>
<feature type="transmembrane region" description="Helical" evidence="8">
    <location>
        <begin position="316"/>
        <end position="335"/>
    </location>
</feature>
<keyword evidence="7 8" id="KW-0472">Membrane</keyword>
<feature type="transmembrane region" description="Helical" evidence="8">
    <location>
        <begin position="193"/>
        <end position="212"/>
    </location>
</feature>
<comment type="subcellular location">
    <subcellularLocation>
        <location evidence="1">Cell membrane</location>
        <topology evidence="1">Multi-pass membrane protein</topology>
    </subcellularLocation>
</comment>
<keyword evidence="5 8" id="KW-0812">Transmembrane</keyword>
<name>A0ABW8T3C0_9CLOT</name>
<dbReference type="PANTHER" id="PTHR21716:SF53">
    <property type="entry name" value="PERMEASE PERM-RELATED"/>
    <property type="match status" value="1"/>
</dbReference>
<proteinExistence type="inferred from homology"/>
<keyword evidence="10" id="KW-1185">Reference proteome</keyword>
<evidence type="ECO:0000256" key="5">
    <source>
        <dbReference type="ARBA" id="ARBA00022692"/>
    </source>
</evidence>
<feature type="transmembrane region" description="Helical" evidence="8">
    <location>
        <begin position="12"/>
        <end position="35"/>
    </location>
</feature>
<keyword evidence="6 8" id="KW-1133">Transmembrane helix</keyword>
<comment type="caution">
    <text evidence="9">The sequence shown here is derived from an EMBL/GenBank/DDBJ whole genome shotgun (WGS) entry which is preliminary data.</text>
</comment>
<accession>A0ABW8T3C0</accession>
<dbReference type="Pfam" id="PF01594">
    <property type="entry name" value="AI-2E_transport"/>
    <property type="match status" value="1"/>
</dbReference>
<keyword evidence="3" id="KW-0813">Transport</keyword>
<evidence type="ECO:0000256" key="3">
    <source>
        <dbReference type="ARBA" id="ARBA00022448"/>
    </source>
</evidence>
<reference evidence="9 10" key="1">
    <citation type="submission" date="2024-11" db="EMBL/GenBank/DDBJ databases">
        <authorList>
            <person name="Heng Y.C."/>
            <person name="Lim A.C.H."/>
            <person name="Lee J.K.Y."/>
            <person name="Kittelmann S."/>
        </authorList>
    </citation>
    <scope>NUCLEOTIDE SEQUENCE [LARGE SCALE GENOMIC DNA]</scope>
    <source>
        <strain evidence="9 10">WILCCON 0185</strain>
    </source>
</reference>
<feature type="transmembrane region" description="Helical" evidence="8">
    <location>
        <begin position="347"/>
        <end position="380"/>
    </location>
</feature>
<protein>
    <submittedName>
        <fullName evidence="9">AI-2E family transporter</fullName>
    </submittedName>
</protein>
<dbReference type="EMBL" id="JBJHZZ010000004">
    <property type="protein sequence ID" value="MFL0247056.1"/>
    <property type="molecule type" value="Genomic_DNA"/>
</dbReference>
<evidence type="ECO:0000256" key="4">
    <source>
        <dbReference type="ARBA" id="ARBA00022475"/>
    </source>
</evidence>